<gene>
    <name evidence="1" type="ORF">ECBP2_0087</name>
</gene>
<keyword evidence="2" id="KW-1185">Reference proteome</keyword>
<dbReference type="GeneID" id="13828229"/>
<dbReference type="Proteomes" id="UP000007331">
    <property type="component" value="Segment"/>
</dbReference>
<name>J9SNE1_9CAUD</name>
<sequence>MFPVTLQSWKESEDVVTVWPPCYGFLKAGYYQGGDYDEDDEDDDPDYYNTYDSNYGWNIRIKVWSKNMMVRQGTAEENVLENMLPMSEIKYIWNSGTHLPAHGVRRYGDTEYIATQYFREGLENEDPRPPSHVETWAEENNRPDITDRVVMETFAAFMDKDSDSCLVWHEVGFMGVCTDGCPADRALFYLMLNRTFYTDDEKSAVYEMLNKMYKKGWSPLASLAFSRLINSSVNVFGNERVALTGNDYDSCIFQASLYTVGVGSTMIEPRQTKWRQCEYTEGEGHLRDEDFSSLIYRSEGVRDCRVNNSMFLPILLPQYCHLSEDTRPIITEKSLLVEFIREVAESETSFAKIVFGYNWNNETASARSYNMYNIISSMSNGLTGSNYTVRPSEEWENILEKLFFNK</sequence>
<evidence type="ECO:0000313" key="1">
    <source>
        <dbReference type="EMBL" id="AFR52120.1"/>
    </source>
</evidence>
<protein>
    <submittedName>
        <fullName evidence="1">Uncharacterized protein</fullName>
    </submittedName>
</protein>
<reference evidence="1 2" key="1">
    <citation type="journal article" date="2012" name="J. Virol.">
        <title>Complete Genome Sequence of the Bacteriophages ECBP1 and ECBP2 Isolated from Two Different Escherichia coli Strains.</title>
        <authorList>
            <person name="Nho S.W."/>
            <person name="Ha M.A."/>
            <person name="Kim K.S."/>
            <person name="Kim T.H."/>
            <person name="Jang H.B."/>
            <person name="Cha I.S."/>
            <person name="Park S.B."/>
            <person name="Kim Y.K."/>
            <person name="Jung T.S."/>
        </authorList>
    </citation>
    <scope>NUCLEOTIDE SEQUENCE [LARGE SCALE GENOMIC DNA]</scope>
</reference>
<dbReference type="KEGG" id="vg:13828229"/>
<dbReference type="EMBL" id="JX415536">
    <property type="protein sequence ID" value="AFR52120.1"/>
    <property type="molecule type" value="Genomic_DNA"/>
</dbReference>
<proteinExistence type="predicted"/>
<dbReference type="RefSeq" id="YP_006908938.1">
    <property type="nucleotide sequence ID" value="NC_018859.1"/>
</dbReference>
<organism evidence="1 2">
    <name type="scientific">Escherichia phage ECBP2</name>
    <dbReference type="NCBI Taxonomy" id="1604355"/>
    <lineage>
        <taxon>Viruses</taxon>
        <taxon>Duplodnaviria</taxon>
        <taxon>Heunggongvirae</taxon>
        <taxon>Uroviricota</taxon>
        <taxon>Caudoviricetes</taxon>
        <taxon>Mktvariviridae</taxon>
        <taxon>Gordonclarkvirinae</taxon>
        <taxon>Suseptimavirus</taxon>
        <taxon>Suseptimavirus ECBP2</taxon>
    </lineage>
</organism>
<accession>J9SNE1</accession>
<evidence type="ECO:0000313" key="2">
    <source>
        <dbReference type="Proteomes" id="UP000007331"/>
    </source>
</evidence>
<dbReference type="OrthoDB" id="3110at10239"/>